<accession>A0AAY5K4H1</accession>
<evidence type="ECO:0000256" key="1">
    <source>
        <dbReference type="SAM" id="MobiDB-lite"/>
    </source>
</evidence>
<name>A0AAY5K4H1_ESOLU</name>
<reference evidence="2 3" key="1">
    <citation type="submission" date="2020-02" db="EMBL/GenBank/DDBJ databases">
        <title>Esox lucius (northern pike) genome, fEsoLuc1, primary haplotype.</title>
        <authorList>
            <person name="Myers G."/>
            <person name="Karagic N."/>
            <person name="Meyer A."/>
            <person name="Pippel M."/>
            <person name="Reichard M."/>
            <person name="Winkler S."/>
            <person name="Tracey A."/>
            <person name="Sims Y."/>
            <person name="Howe K."/>
            <person name="Rhie A."/>
            <person name="Formenti G."/>
            <person name="Durbin R."/>
            <person name="Fedrigo O."/>
            <person name="Jarvis E.D."/>
        </authorList>
    </citation>
    <scope>NUCLEOTIDE SEQUENCE [LARGE SCALE GENOMIC DNA]</scope>
</reference>
<dbReference type="PANTHER" id="PTHR23169:SF33">
    <property type="entry name" value="MICROTUBULE-ACTIN CROSS-LINKING FACTOR 1, ISOFORMS 1_2_3_5"/>
    <property type="match status" value="1"/>
</dbReference>
<dbReference type="SUPFAM" id="SSF46966">
    <property type="entry name" value="Spectrin repeat"/>
    <property type="match status" value="2"/>
</dbReference>
<dbReference type="Gene3D" id="1.20.58.60">
    <property type="match status" value="2"/>
</dbReference>
<reference evidence="2" key="3">
    <citation type="submission" date="2025-09" db="UniProtKB">
        <authorList>
            <consortium name="Ensembl"/>
        </authorList>
    </citation>
    <scope>IDENTIFICATION</scope>
</reference>
<proteinExistence type="predicted"/>
<dbReference type="GeneTree" id="ENSGT00940000159045"/>
<dbReference type="Proteomes" id="UP000265140">
    <property type="component" value="Chromosome 20"/>
</dbReference>
<dbReference type="CDD" id="cd00176">
    <property type="entry name" value="SPEC"/>
    <property type="match status" value="1"/>
</dbReference>
<dbReference type="InterPro" id="IPR043197">
    <property type="entry name" value="Plakin"/>
</dbReference>
<reference evidence="2" key="2">
    <citation type="submission" date="2025-08" db="UniProtKB">
        <authorList>
            <consortium name="Ensembl"/>
        </authorList>
    </citation>
    <scope>IDENTIFICATION</scope>
</reference>
<dbReference type="InterPro" id="IPR018159">
    <property type="entry name" value="Spectrin/alpha-actinin"/>
</dbReference>
<dbReference type="GO" id="GO:0042060">
    <property type="term" value="P:wound healing"/>
    <property type="evidence" value="ECO:0007669"/>
    <property type="project" value="TreeGrafter"/>
</dbReference>
<dbReference type="GO" id="GO:0005882">
    <property type="term" value="C:intermediate filament"/>
    <property type="evidence" value="ECO:0007669"/>
    <property type="project" value="TreeGrafter"/>
</dbReference>
<evidence type="ECO:0000313" key="2">
    <source>
        <dbReference type="Ensembl" id="ENSELUP00000083883.1"/>
    </source>
</evidence>
<sequence length="330" mass="37856">MDLMSACGDTDKPDVTKSLDELYCTWNNLSKLWSECDRKLEQSLQMALHYQDTMQGLFEWLKSAELRSTEEFLVESDLESVKEQLCDLKEFKRELYQKKIEIESLNHRFVCRLSTGSERPGSISPLCDFRQRWDTLETETVSRQHQLECALLRLGQFQNTLDELHTWLSHTAGLLQGNRAISIDLQACEIELAKHKVLRNDVMSHVRTVESLNQAGRGLLEAGTGDSPHGLQPRLEQLNERWEFVRCETERRQLELENNLSQVQDVTMEIQDLLQWLESTDLRLSSSKTIWGMPDSASERLSAHLQRSQPFGSVGTLQPSPESSGITYPG</sequence>
<keyword evidence="3" id="KW-1185">Reference proteome</keyword>
<evidence type="ECO:0008006" key="4">
    <source>
        <dbReference type="Google" id="ProtNLM"/>
    </source>
</evidence>
<dbReference type="Ensembl" id="ENSELUT00000112180.1">
    <property type="protein sequence ID" value="ENSELUP00000083883.1"/>
    <property type="gene ID" value="ENSELUG00000037328.1"/>
</dbReference>
<dbReference type="Pfam" id="PF00435">
    <property type="entry name" value="Spectrin"/>
    <property type="match status" value="2"/>
</dbReference>
<dbReference type="GO" id="GO:0045104">
    <property type="term" value="P:intermediate filament cytoskeleton organization"/>
    <property type="evidence" value="ECO:0007669"/>
    <property type="project" value="InterPro"/>
</dbReference>
<protein>
    <recommendedName>
        <fullName evidence="4">KASH domain-containing protein</fullName>
    </recommendedName>
</protein>
<dbReference type="PANTHER" id="PTHR23169">
    <property type="entry name" value="ENVOPLAKIN"/>
    <property type="match status" value="1"/>
</dbReference>
<evidence type="ECO:0000313" key="3">
    <source>
        <dbReference type="Proteomes" id="UP000265140"/>
    </source>
</evidence>
<feature type="region of interest" description="Disordered" evidence="1">
    <location>
        <begin position="310"/>
        <end position="330"/>
    </location>
</feature>
<dbReference type="AlphaFoldDB" id="A0AAY5K4H1"/>
<dbReference type="FunFam" id="1.20.58.60:FF:000001">
    <property type="entry name" value="Microtubule-actin cross-linking factor 1"/>
    <property type="match status" value="1"/>
</dbReference>
<organism evidence="2 3">
    <name type="scientific">Esox lucius</name>
    <name type="common">Northern pike</name>
    <dbReference type="NCBI Taxonomy" id="8010"/>
    <lineage>
        <taxon>Eukaryota</taxon>
        <taxon>Metazoa</taxon>
        <taxon>Chordata</taxon>
        <taxon>Craniata</taxon>
        <taxon>Vertebrata</taxon>
        <taxon>Euteleostomi</taxon>
        <taxon>Actinopterygii</taxon>
        <taxon>Neopterygii</taxon>
        <taxon>Teleostei</taxon>
        <taxon>Protacanthopterygii</taxon>
        <taxon>Esociformes</taxon>
        <taxon>Esocidae</taxon>
        <taxon>Esox</taxon>
    </lineage>
</organism>
<dbReference type="GO" id="GO:0016020">
    <property type="term" value="C:membrane"/>
    <property type="evidence" value="ECO:0007669"/>
    <property type="project" value="TreeGrafter"/>
</dbReference>
<dbReference type="InterPro" id="IPR002017">
    <property type="entry name" value="Spectrin_repeat"/>
</dbReference>
<dbReference type="SMART" id="SM00150">
    <property type="entry name" value="SPEC"/>
    <property type="match status" value="2"/>
</dbReference>
<dbReference type="GO" id="GO:0005737">
    <property type="term" value="C:cytoplasm"/>
    <property type="evidence" value="ECO:0007669"/>
    <property type="project" value="TreeGrafter"/>
</dbReference>
<dbReference type="GO" id="GO:0005198">
    <property type="term" value="F:structural molecule activity"/>
    <property type="evidence" value="ECO:0007669"/>
    <property type="project" value="TreeGrafter"/>
</dbReference>